<accession>A0A069QL43</accession>
<dbReference type="HOGENOM" id="CLU_071284_0_0_10"/>
<dbReference type="RefSeq" id="WP_025790069.1">
    <property type="nucleotide sequence ID" value="NZ_KB899221.1"/>
</dbReference>
<reference evidence="2 3" key="1">
    <citation type="submission" date="2013-08" db="EMBL/GenBank/DDBJ databases">
        <authorList>
            <person name="Weinstock G."/>
            <person name="Sodergren E."/>
            <person name="Wylie T."/>
            <person name="Fulton L."/>
            <person name="Fulton R."/>
            <person name="Fronick C."/>
            <person name="O'Laughlin M."/>
            <person name="Godfrey J."/>
            <person name="Miner T."/>
            <person name="Herter B."/>
            <person name="Appelbaum E."/>
            <person name="Cordes M."/>
            <person name="Lek S."/>
            <person name="Wollam A."/>
            <person name="Pepin K.H."/>
            <person name="Palsikar V.B."/>
            <person name="Mitreva M."/>
            <person name="Wilson R.K."/>
        </authorList>
    </citation>
    <scope>NUCLEOTIDE SEQUENCE [LARGE SCALE GENOMIC DNA]</scope>
    <source>
        <strain evidence="2 3">ATCC 15930</strain>
    </source>
</reference>
<proteinExistence type="predicted"/>
<evidence type="ECO:0000313" key="2">
    <source>
        <dbReference type="EMBL" id="KDR53397.1"/>
    </source>
</evidence>
<feature type="transmembrane region" description="Helical" evidence="1">
    <location>
        <begin position="206"/>
        <end position="225"/>
    </location>
</feature>
<dbReference type="Proteomes" id="UP000027442">
    <property type="component" value="Unassembled WGS sequence"/>
</dbReference>
<feature type="transmembrane region" description="Helical" evidence="1">
    <location>
        <begin position="90"/>
        <end position="107"/>
    </location>
</feature>
<feature type="transmembrane region" description="Helical" evidence="1">
    <location>
        <begin position="155"/>
        <end position="176"/>
    </location>
</feature>
<feature type="transmembrane region" description="Helical" evidence="1">
    <location>
        <begin position="119"/>
        <end position="143"/>
    </location>
</feature>
<keyword evidence="3" id="KW-1185">Reference proteome</keyword>
<feature type="transmembrane region" description="Helical" evidence="1">
    <location>
        <begin position="289"/>
        <end position="308"/>
    </location>
</feature>
<dbReference type="eggNOG" id="ENOG50339DJ">
    <property type="taxonomic scope" value="Bacteria"/>
</dbReference>
<dbReference type="PATRIC" id="fig|1122985.7.peg.537"/>
<keyword evidence="1" id="KW-0812">Transmembrane</keyword>
<feature type="transmembrane region" description="Helical" evidence="1">
    <location>
        <begin position="237"/>
        <end position="257"/>
    </location>
</feature>
<comment type="caution">
    <text evidence="2">The sequence shown here is derived from an EMBL/GenBank/DDBJ whole genome shotgun (WGS) entry which is preliminary data.</text>
</comment>
<evidence type="ECO:0000256" key="1">
    <source>
        <dbReference type="SAM" id="Phobius"/>
    </source>
</evidence>
<feature type="transmembrane region" description="Helical" evidence="1">
    <location>
        <begin position="263"/>
        <end position="282"/>
    </location>
</feature>
<keyword evidence="1" id="KW-0472">Membrane</keyword>
<keyword evidence="1" id="KW-1133">Transmembrane helix</keyword>
<organism evidence="2 3">
    <name type="scientific">Hoylesella loescheii DSM 19665 = JCM 12249 = ATCC 15930</name>
    <dbReference type="NCBI Taxonomy" id="1122985"/>
    <lineage>
        <taxon>Bacteria</taxon>
        <taxon>Pseudomonadati</taxon>
        <taxon>Bacteroidota</taxon>
        <taxon>Bacteroidia</taxon>
        <taxon>Bacteroidales</taxon>
        <taxon>Prevotellaceae</taxon>
        <taxon>Hoylesella</taxon>
    </lineage>
</organism>
<dbReference type="EMBL" id="JNGW01000016">
    <property type="protein sequence ID" value="KDR53397.1"/>
    <property type="molecule type" value="Genomic_DNA"/>
</dbReference>
<feature type="transmembrane region" description="Helical" evidence="1">
    <location>
        <begin position="21"/>
        <end position="52"/>
    </location>
</feature>
<gene>
    <name evidence="2" type="ORF">HMPREF1991_00515</name>
</gene>
<name>A0A069QL43_HOYLO</name>
<dbReference type="AlphaFoldDB" id="A0A069QL43"/>
<protein>
    <submittedName>
        <fullName evidence="2">Uncharacterized protein</fullName>
    </submittedName>
</protein>
<sequence length="310" mass="35124">MVVKRLQNRIAESRMTLTFTAIYAVLVFLASGLVGKNLWFQFACLAVSTYLMVEFNNVNALLKVYSRMVSCAFLVLACTANYLFASPSAALVQACFAAFYLIVFNAYQERTASGVTFYAYVFIGVTSTMFVQILFFVPLLWILHATNVLAMSWRNFWASVLGLIAPYWFVGAYLVYNGQPEFLVQHFTDLANFNPLFQYDQIDHNHMATILFVILVSLIGIIHYLRSSRNDKIRNRMIYEMVIVVDLFTIACIVLQPQHADNLLPILIINTSALIGHFITLTRTAATNVVFCVLWLASVLLTVCNLWIPL</sequence>
<evidence type="ECO:0000313" key="3">
    <source>
        <dbReference type="Proteomes" id="UP000027442"/>
    </source>
</evidence>